<feature type="transmembrane region" description="Helical" evidence="1">
    <location>
        <begin position="50"/>
        <end position="75"/>
    </location>
</feature>
<keyword evidence="3" id="KW-1185">Reference proteome</keyword>
<gene>
    <name evidence="2" type="ORF">SCF082_LOCUS20425</name>
</gene>
<name>A0ABP0L295_9DINO</name>
<evidence type="ECO:0000256" key="1">
    <source>
        <dbReference type="SAM" id="Phobius"/>
    </source>
</evidence>
<comment type="caution">
    <text evidence="2">The sequence shown here is derived from an EMBL/GenBank/DDBJ whole genome shotgun (WGS) entry which is preliminary data.</text>
</comment>
<dbReference type="Proteomes" id="UP001642464">
    <property type="component" value="Unassembled WGS sequence"/>
</dbReference>
<evidence type="ECO:0000313" key="2">
    <source>
        <dbReference type="EMBL" id="CAK9033281.1"/>
    </source>
</evidence>
<feature type="transmembrane region" description="Helical" evidence="1">
    <location>
        <begin position="95"/>
        <end position="115"/>
    </location>
</feature>
<sequence length="260" mass="29605">MATLNHLQLANSVEEALRGEGRPRENHGRGDVPFWARRQREMVNWMLNSFVGLIGARMGVAMMKAVPLVSLLVVLRRTWRLNQIMMRNRRSKVWILIRSAFEMWTLIELIFWIYFRCKKWSLEARRAYQPRVLWKARGERERLLTNFLTTIERIHVGQGYAPLREPKAGVKKKEAAQPGGRHLQVEAAIRASCSWAGRTGPAKADLQPVSRKLLAPFRRAQPLWHGGGKGLSELYALHSSIGGKPAAILGGCRHNTKNTS</sequence>
<organism evidence="2 3">
    <name type="scientific">Durusdinium trenchii</name>
    <dbReference type="NCBI Taxonomy" id="1381693"/>
    <lineage>
        <taxon>Eukaryota</taxon>
        <taxon>Sar</taxon>
        <taxon>Alveolata</taxon>
        <taxon>Dinophyceae</taxon>
        <taxon>Suessiales</taxon>
        <taxon>Symbiodiniaceae</taxon>
        <taxon>Durusdinium</taxon>
    </lineage>
</organism>
<keyword evidence="1" id="KW-0472">Membrane</keyword>
<evidence type="ECO:0000313" key="3">
    <source>
        <dbReference type="Proteomes" id="UP001642464"/>
    </source>
</evidence>
<keyword evidence="1" id="KW-1133">Transmembrane helix</keyword>
<protein>
    <submittedName>
        <fullName evidence="2">Uncharacterized protein</fullName>
    </submittedName>
</protein>
<dbReference type="EMBL" id="CAXAMM010014258">
    <property type="protein sequence ID" value="CAK9033281.1"/>
    <property type="molecule type" value="Genomic_DNA"/>
</dbReference>
<accession>A0ABP0L295</accession>
<reference evidence="2 3" key="1">
    <citation type="submission" date="2024-02" db="EMBL/GenBank/DDBJ databases">
        <authorList>
            <person name="Chen Y."/>
            <person name="Shah S."/>
            <person name="Dougan E. K."/>
            <person name="Thang M."/>
            <person name="Chan C."/>
        </authorList>
    </citation>
    <scope>NUCLEOTIDE SEQUENCE [LARGE SCALE GENOMIC DNA]</scope>
</reference>
<proteinExistence type="predicted"/>
<keyword evidence="1" id="KW-0812">Transmembrane</keyword>